<proteinExistence type="predicted"/>
<reference evidence="1" key="2">
    <citation type="journal article" date="2015" name="Data Brief">
        <title>Shoot transcriptome of the giant reed, Arundo donax.</title>
        <authorList>
            <person name="Barrero R.A."/>
            <person name="Guerrero F.D."/>
            <person name="Moolhuijzen P."/>
            <person name="Goolsby J.A."/>
            <person name="Tidwell J."/>
            <person name="Bellgard S.E."/>
            <person name="Bellgard M.I."/>
        </authorList>
    </citation>
    <scope>NUCLEOTIDE SEQUENCE</scope>
    <source>
        <tissue evidence="1">Shoot tissue taken approximately 20 cm above the soil surface</tissue>
    </source>
</reference>
<organism evidence="1">
    <name type="scientific">Arundo donax</name>
    <name type="common">Giant reed</name>
    <name type="synonym">Donax arundinaceus</name>
    <dbReference type="NCBI Taxonomy" id="35708"/>
    <lineage>
        <taxon>Eukaryota</taxon>
        <taxon>Viridiplantae</taxon>
        <taxon>Streptophyta</taxon>
        <taxon>Embryophyta</taxon>
        <taxon>Tracheophyta</taxon>
        <taxon>Spermatophyta</taxon>
        <taxon>Magnoliopsida</taxon>
        <taxon>Liliopsida</taxon>
        <taxon>Poales</taxon>
        <taxon>Poaceae</taxon>
        <taxon>PACMAD clade</taxon>
        <taxon>Arundinoideae</taxon>
        <taxon>Arundineae</taxon>
        <taxon>Arundo</taxon>
    </lineage>
</organism>
<dbReference type="EMBL" id="GBRH01197775">
    <property type="protein sequence ID" value="JAE00121.1"/>
    <property type="molecule type" value="Transcribed_RNA"/>
</dbReference>
<reference evidence="1" key="1">
    <citation type="submission" date="2014-09" db="EMBL/GenBank/DDBJ databases">
        <authorList>
            <person name="Magalhaes I.L.F."/>
            <person name="Oliveira U."/>
            <person name="Santos F.R."/>
            <person name="Vidigal T.H.D.A."/>
            <person name="Brescovit A.D."/>
            <person name="Santos A.J."/>
        </authorList>
    </citation>
    <scope>NUCLEOTIDE SEQUENCE</scope>
    <source>
        <tissue evidence="1">Shoot tissue taken approximately 20 cm above the soil surface</tissue>
    </source>
</reference>
<dbReference type="AlphaFoldDB" id="A0A0A9EQK8"/>
<sequence>MFMIRCFVITTKISSGKVNLPRVGLLSESLSRSDLMLLQVLYQWA</sequence>
<evidence type="ECO:0000313" key="1">
    <source>
        <dbReference type="EMBL" id="JAE00121.1"/>
    </source>
</evidence>
<name>A0A0A9EQK8_ARUDO</name>
<accession>A0A0A9EQK8</accession>
<protein>
    <submittedName>
        <fullName evidence="1">Uncharacterized protein</fullName>
    </submittedName>
</protein>